<feature type="compositionally biased region" description="Low complexity" evidence="3">
    <location>
        <begin position="170"/>
        <end position="180"/>
    </location>
</feature>
<gene>
    <name evidence="5" type="ORF">O0I10_005937</name>
</gene>
<dbReference type="Pfam" id="PF03810">
    <property type="entry name" value="IBN_N"/>
    <property type="match status" value="1"/>
</dbReference>
<dbReference type="GeneID" id="83213349"/>
<feature type="non-terminal residue" evidence="5">
    <location>
        <position position="1"/>
    </location>
</feature>
<feature type="compositionally biased region" description="Polar residues" evidence="3">
    <location>
        <begin position="148"/>
        <end position="168"/>
    </location>
</feature>
<feature type="region of interest" description="Disordered" evidence="3">
    <location>
        <begin position="133"/>
        <end position="211"/>
    </location>
</feature>
<evidence type="ECO:0000313" key="5">
    <source>
        <dbReference type="EMBL" id="KAJ8658254.1"/>
    </source>
</evidence>
<dbReference type="InterPro" id="IPR021133">
    <property type="entry name" value="HEAT_type_2"/>
</dbReference>
<evidence type="ECO:0000256" key="1">
    <source>
        <dbReference type="ARBA" id="ARBA00022737"/>
    </source>
</evidence>
<dbReference type="PROSITE" id="PS50077">
    <property type="entry name" value="HEAT_REPEAT"/>
    <property type="match status" value="2"/>
</dbReference>
<dbReference type="Pfam" id="PF25574">
    <property type="entry name" value="TPR_IMB1"/>
    <property type="match status" value="2"/>
</dbReference>
<feature type="repeat" description="HEAT" evidence="2">
    <location>
        <begin position="1532"/>
        <end position="1570"/>
    </location>
</feature>
<dbReference type="RefSeq" id="XP_058343167.1">
    <property type="nucleotide sequence ID" value="XM_058485972.1"/>
</dbReference>
<dbReference type="SMART" id="SM01349">
    <property type="entry name" value="TOG"/>
    <property type="match status" value="1"/>
</dbReference>
<protein>
    <recommendedName>
        <fullName evidence="4">Importin N-terminal domain-containing protein</fullName>
    </recommendedName>
</protein>
<proteinExistence type="predicted"/>
<dbReference type="GO" id="GO:0006886">
    <property type="term" value="P:intracellular protein transport"/>
    <property type="evidence" value="ECO:0007669"/>
    <property type="project" value="InterPro"/>
</dbReference>
<dbReference type="EMBL" id="JARTCD010000025">
    <property type="protein sequence ID" value="KAJ8658254.1"/>
    <property type="molecule type" value="Genomic_DNA"/>
</dbReference>
<evidence type="ECO:0000256" key="2">
    <source>
        <dbReference type="PROSITE-ProRule" id="PRU00103"/>
    </source>
</evidence>
<organism evidence="5 6">
    <name type="scientific">Lichtheimia ornata</name>
    <dbReference type="NCBI Taxonomy" id="688661"/>
    <lineage>
        <taxon>Eukaryota</taxon>
        <taxon>Fungi</taxon>
        <taxon>Fungi incertae sedis</taxon>
        <taxon>Mucoromycota</taxon>
        <taxon>Mucoromycotina</taxon>
        <taxon>Mucoromycetes</taxon>
        <taxon>Mucorales</taxon>
        <taxon>Lichtheimiaceae</taxon>
        <taxon>Lichtheimia</taxon>
    </lineage>
</organism>
<dbReference type="PANTHER" id="PTHR47349">
    <property type="entry name" value="CHROMOSOME 8, WHOLE GENOME SHOTGUN SEQUENCE"/>
    <property type="match status" value="1"/>
</dbReference>
<dbReference type="Pfam" id="PF25780">
    <property type="entry name" value="TPR_IPO5"/>
    <property type="match status" value="1"/>
</dbReference>
<dbReference type="Proteomes" id="UP001234581">
    <property type="component" value="Unassembled WGS sequence"/>
</dbReference>
<keyword evidence="1" id="KW-0677">Repeat</keyword>
<keyword evidence="6" id="KW-1185">Reference proteome</keyword>
<dbReference type="InterPro" id="IPR058584">
    <property type="entry name" value="IMB1_TNPO1-like_TPR"/>
</dbReference>
<name>A0AAD7V2Q6_9FUNG</name>
<feature type="domain" description="Importin N-terminal" evidence="4">
    <location>
        <begin position="680"/>
        <end position="747"/>
    </location>
</feature>
<evidence type="ECO:0000256" key="3">
    <source>
        <dbReference type="SAM" id="MobiDB-lite"/>
    </source>
</evidence>
<comment type="caution">
    <text evidence="5">The sequence shown here is derived from an EMBL/GenBank/DDBJ whole genome shotgun (WGS) entry which is preliminary data.</text>
</comment>
<dbReference type="InterPro" id="IPR034085">
    <property type="entry name" value="TOG"/>
</dbReference>
<evidence type="ECO:0000259" key="4">
    <source>
        <dbReference type="PROSITE" id="PS50166"/>
    </source>
</evidence>
<dbReference type="SMART" id="SM00913">
    <property type="entry name" value="IBN_N"/>
    <property type="match status" value="1"/>
</dbReference>
<dbReference type="InterPro" id="IPR011989">
    <property type="entry name" value="ARM-like"/>
</dbReference>
<sequence length="1702" mass="188389">MLPSKSTPATIKITAVHVDAVNEVNRGLECKPNATIELARHIPRQRWSIKDHKMAVTIPWMQLSAAHGNINKTTSTFTDPFWNYSTKAMAESESTRVFVNGDVIMGIKEDVPSLAAASLCEFQQQHQASVSFATNDTTSSSSMIQSSDPTQQSAHSLASGIVQQQHDIPSSIMSSGQSSSTNKQQHNPVLPRLPSTSTLQHLQRNDTKKSPASLFQSISNLFTTKKEEEQQQQSSDYPAWIQHLHSRLTSLVEDLKPGHQERGTYRHKIVIVGIHGWFPTKLVRSMIGEPTGTSQKFCQQMRIALGHYFLTEHQLALPEDAITLIPLEGEGKVEERVDKLYQQLLQNTAWLEAIASADVILWGTHSQGTPVSVILLHQLLERGHISTQSTSICMLAMAGIGHGPFAALQGSLIVKYVEADAARELFEFMDSNSGISQRFRKTLAAILEKGIKLVLVASLQDQVVPLYSATLTSISHPNILRAVYIDKHVYADNDFLINLVVFALRLRNAGLSDHGLLVHLSEVLAGSIYAFEGGHSTIYEEVDVYLTAVRYLFQQPIDHGSQHEPHMEPFKASARLNPFYLPWAVRGIFDDTRVVQHALSELERLHQLFKAWTPTSTRLREIKFRLEPLADYCLPCKWKEAYSHLFPYNTACLAAMDVNTVEDLLARLATAQDSDTVRNVTSALNTQVYASPQCVPALVQIISSSPRDEVRQLAAVELRKRVSKWWLKVDESTRAPLRSQLLQVVLSEQHQLTRHAISRAISSIARIDIPENRWPELLSFLHQATSSATVSHREVGMYCIYTLFEVVAEFFMNQAASLFELFAKTIVDPESQEVRVTTVLALGKMAEFIDPEDKQDINAFKQLIPAMVNVLEQVLKNSDEKNAAEIFEVFDNLFMLDTPFLSDHMTDLVRFMLTVAGTRDLDDSLRELALSSLMWGSIYKQSKIKSLKLVGPIIESVMPIGTEEDPEDVDDESPSRAAFKVLNALASNMPPQQIVPIMMPIVLNYMQNPSAGHRKAAMMSVAVIIEGCAEFISTRLGELLPVVCAGLQDPEVIVRRAACMALSCLAEELPSEMSEHHQTLMPLVFNLLNEPNPEITKHACNALDPMLDGLEGEILQYLPMLMERLVWLLDNANHTETKATALGAIGSAAHSANESFQPYFNEVMPRIRQLMSATSGNDDGLLRGVASDTAGAVAEAVGADVFRPHTQDFMNLAIEQLNLDSPRLRECSYAFFSVIASVFHEEFAPFLPTIMPAILASCKAEEGNEPNLETEIDLTAGGEDEEDEDDFSALNFNSAIADEKEFAADALGELFENTRTHFLPYVEESVEALMEATGHLFDGVRKAALGSLFTYLKAFHALSGAADWTPGLPVSYAIHENVQKMLGIVMPTVMAMWSDEDDRMVAVQICKEMTQALKLMGPCVVADHLQEVSDRILEIFEKRSACQETYDVEDLVDEDEEAESESMLIAAAADLVAALCEAIGENYVQYFDVFLPLIAKNYKSTKSASERLMATGCLGECIGGIKSAVTPYTEKLLNLFVKAASDEDEAVRSNAAFALGVLAANTTADISQQYSTILTALHPLFENQSMPNTTDNAAGAVARLIIARPEAVPLDQVLPVFLNSLPLKADYAENEPVFNCLFHLFRVNNGFVMGHIPQFLPIFSTVLSNEDQLSDATRGQLVELLRALNGQSPDLNLSSTDLGRFL</sequence>
<evidence type="ECO:0000313" key="6">
    <source>
        <dbReference type="Proteomes" id="UP001234581"/>
    </source>
</evidence>
<dbReference type="InterPro" id="IPR058933">
    <property type="entry name" value="YMC020W-like_ab_hydrolase"/>
</dbReference>
<dbReference type="SUPFAM" id="SSF48371">
    <property type="entry name" value="ARM repeat"/>
    <property type="match status" value="2"/>
</dbReference>
<dbReference type="InterPro" id="IPR001494">
    <property type="entry name" value="Importin-beta_N"/>
</dbReference>
<reference evidence="5 6" key="1">
    <citation type="submission" date="2023-03" db="EMBL/GenBank/DDBJ databases">
        <title>Genome sequence of Lichtheimia ornata CBS 291.66.</title>
        <authorList>
            <person name="Mohabir J.T."/>
            <person name="Shea T.P."/>
            <person name="Kurbessoian T."/>
            <person name="Berby B."/>
            <person name="Fontaine J."/>
            <person name="Livny J."/>
            <person name="Gnirke A."/>
            <person name="Stajich J.E."/>
            <person name="Cuomo C.A."/>
        </authorList>
    </citation>
    <scope>NUCLEOTIDE SEQUENCE [LARGE SCALE GENOMIC DNA]</scope>
    <source>
        <strain evidence="5">CBS 291.66</strain>
    </source>
</reference>
<dbReference type="Gene3D" id="1.25.10.10">
    <property type="entry name" value="Leucine-rich Repeat Variant"/>
    <property type="match status" value="1"/>
</dbReference>
<accession>A0AAD7V2Q6</accession>
<dbReference type="Pfam" id="PF26147">
    <property type="entry name" value="AB_HYDROLASE_YMC0-YMC35"/>
    <property type="match status" value="1"/>
</dbReference>
<dbReference type="InterPro" id="IPR016024">
    <property type="entry name" value="ARM-type_fold"/>
</dbReference>
<dbReference type="PROSITE" id="PS50166">
    <property type="entry name" value="IMPORTIN_B_NT"/>
    <property type="match status" value="1"/>
</dbReference>
<dbReference type="GO" id="GO:0031267">
    <property type="term" value="F:small GTPase binding"/>
    <property type="evidence" value="ECO:0007669"/>
    <property type="project" value="InterPro"/>
</dbReference>
<dbReference type="InterPro" id="IPR058934">
    <property type="entry name" value="YMC020W-like"/>
</dbReference>
<feature type="repeat" description="HEAT" evidence="2">
    <location>
        <begin position="1039"/>
        <end position="1077"/>
    </location>
</feature>
<dbReference type="PANTHER" id="PTHR47349:SF1">
    <property type="entry name" value="AER328WP"/>
    <property type="match status" value="1"/>
</dbReference>
<dbReference type="InterPro" id="IPR057672">
    <property type="entry name" value="TPR_IPO4/5"/>
</dbReference>